<evidence type="ECO:0000256" key="3">
    <source>
        <dbReference type="ARBA" id="ARBA00022448"/>
    </source>
</evidence>
<feature type="chain" id="PRO_5047002972" evidence="6">
    <location>
        <begin position="26"/>
        <end position="319"/>
    </location>
</feature>
<dbReference type="EMBL" id="BAAADE010000003">
    <property type="protein sequence ID" value="GAA0604030.1"/>
    <property type="molecule type" value="Genomic_DNA"/>
</dbReference>
<feature type="domain" description="Fe/B12 periplasmic-binding" evidence="7">
    <location>
        <begin position="64"/>
        <end position="319"/>
    </location>
</feature>
<protein>
    <submittedName>
        <fullName evidence="8">Iron-siderophore ABC transporter substrate-binding protein</fullName>
    </submittedName>
</protein>
<keyword evidence="4" id="KW-0410">Iron transport</keyword>
<comment type="caution">
    <text evidence="8">The sequence shown here is derived from an EMBL/GenBank/DDBJ whole genome shotgun (WGS) entry which is preliminary data.</text>
</comment>
<keyword evidence="5 6" id="KW-0732">Signal</keyword>
<keyword evidence="4" id="KW-0408">Iron</keyword>
<organism evidence="8 9">
    <name type="scientific">Paenochrobactrum glaciei</name>
    <dbReference type="NCBI Taxonomy" id="486407"/>
    <lineage>
        <taxon>Bacteria</taxon>
        <taxon>Pseudomonadati</taxon>
        <taxon>Pseudomonadota</taxon>
        <taxon>Alphaproteobacteria</taxon>
        <taxon>Hyphomicrobiales</taxon>
        <taxon>Brucellaceae</taxon>
        <taxon>Paenochrobactrum</taxon>
    </lineage>
</organism>
<dbReference type="PANTHER" id="PTHR30532:SF21">
    <property type="entry name" value="SIDEROPHORE-BINDING LIPOPROTEIN YFIY-RELATED"/>
    <property type="match status" value="1"/>
</dbReference>
<proteinExistence type="inferred from homology"/>
<evidence type="ECO:0000256" key="5">
    <source>
        <dbReference type="ARBA" id="ARBA00022729"/>
    </source>
</evidence>
<dbReference type="PROSITE" id="PS50983">
    <property type="entry name" value="FE_B12_PBP"/>
    <property type="match status" value="1"/>
</dbReference>
<evidence type="ECO:0000256" key="4">
    <source>
        <dbReference type="ARBA" id="ARBA00022496"/>
    </source>
</evidence>
<keyword evidence="4" id="KW-0406">Ion transport</keyword>
<evidence type="ECO:0000256" key="6">
    <source>
        <dbReference type="SAM" id="SignalP"/>
    </source>
</evidence>
<keyword evidence="3" id="KW-0813">Transport</keyword>
<dbReference type="Proteomes" id="UP001424441">
    <property type="component" value="Unassembled WGS sequence"/>
</dbReference>
<evidence type="ECO:0000256" key="1">
    <source>
        <dbReference type="ARBA" id="ARBA00004196"/>
    </source>
</evidence>
<dbReference type="Pfam" id="PF01497">
    <property type="entry name" value="Peripla_BP_2"/>
    <property type="match status" value="1"/>
</dbReference>
<evidence type="ECO:0000313" key="9">
    <source>
        <dbReference type="Proteomes" id="UP001424441"/>
    </source>
</evidence>
<dbReference type="PANTHER" id="PTHR30532">
    <property type="entry name" value="IRON III DICITRATE-BINDING PERIPLASMIC PROTEIN"/>
    <property type="match status" value="1"/>
</dbReference>
<comment type="subcellular location">
    <subcellularLocation>
        <location evidence="1">Cell envelope</location>
    </subcellularLocation>
</comment>
<sequence>MVRVLSLIIFILTALNSAVFVSARADEKAAAASDNLAVVLKFDDKIKTVQHLDGVSDVPFAAKHIVALHNSFSEALIALGITPVGAVERPQGAAEQLKKALADTSSVGDQSSPDYEKILSLQPDLILSVGDVHSQNNDLLQAIAPVISLREPDEDWRPWLLGLGAVLERQEQAQKLVDDYNQRAESLREKIHADYKDETVLLMRVRQKDIRVYGTGRRSGPVLYRDLQLTPHALVPVGKNYEAISNELIGKMDADRIFLMVEDAARLGNIEKTALWQSLPAVKAGHVYKVNIEPWNQSSGPISAGIIMDDVARAFGLAD</sequence>
<dbReference type="CDD" id="cd01146">
    <property type="entry name" value="FhuD"/>
    <property type="match status" value="1"/>
</dbReference>
<dbReference type="InterPro" id="IPR002491">
    <property type="entry name" value="ABC_transptr_periplasmic_BD"/>
</dbReference>
<reference evidence="8 9" key="1">
    <citation type="journal article" date="2019" name="Int. J. Syst. Evol. Microbiol.">
        <title>The Global Catalogue of Microorganisms (GCM) 10K type strain sequencing project: providing services to taxonomists for standard genome sequencing and annotation.</title>
        <authorList>
            <consortium name="The Broad Institute Genomics Platform"/>
            <consortium name="The Broad Institute Genome Sequencing Center for Infectious Disease"/>
            <person name="Wu L."/>
            <person name="Ma J."/>
        </authorList>
    </citation>
    <scope>NUCLEOTIDE SEQUENCE [LARGE SCALE GENOMIC DNA]</scope>
    <source>
        <strain evidence="8 9">JCM 15115</strain>
    </source>
</reference>
<dbReference type="SUPFAM" id="SSF53807">
    <property type="entry name" value="Helical backbone' metal receptor"/>
    <property type="match status" value="1"/>
</dbReference>
<evidence type="ECO:0000256" key="2">
    <source>
        <dbReference type="ARBA" id="ARBA00008814"/>
    </source>
</evidence>
<comment type="similarity">
    <text evidence="2">Belongs to the bacterial solute-binding protein 8 family.</text>
</comment>
<accession>A0ABN1G510</accession>
<dbReference type="InterPro" id="IPR051313">
    <property type="entry name" value="Bact_iron-sidero_bind"/>
</dbReference>
<dbReference type="Gene3D" id="3.40.50.1980">
    <property type="entry name" value="Nitrogenase molybdenum iron protein domain"/>
    <property type="match status" value="2"/>
</dbReference>
<name>A0ABN1G510_9HYPH</name>
<evidence type="ECO:0000313" key="8">
    <source>
        <dbReference type="EMBL" id="GAA0604030.1"/>
    </source>
</evidence>
<feature type="signal peptide" evidence="6">
    <location>
        <begin position="1"/>
        <end position="25"/>
    </location>
</feature>
<evidence type="ECO:0000259" key="7">
    <source>
        <dbReference type="PROSITE" id="PS50983"/>
    </source>
</evidence>
<keyword evidence="9" id="KW-1185">Reference proteome</keyword>
<gene>
    <name evidence="8" type="ORF">GCM10008943_19410</name>
</gene>